<dbReference type="EMBL" id="CP104067">
    <property type="protein sequence ID" value="WAH43550.1"/>
    <property type="molecule type" value="Genomic_DNA"/>
</dbReference>
<feature type="region of interest" description="Disordered" evidence="1">
    <location>
        <begin position="18"/>
        <end position="49"/>
    </location>
</feature>
<sequence>MLWSTEFVNNLPDSSFAYISPGGHKDSEGKTTPRSLRHLPYKNADGKPDKAHVENALARLDQTQIPAAAKQEAFGKLKDAAKEVGVTVDETRKFADNPAKLKIPVGRIGEWNHPRYGRIKMSQDTFDQMRRNFQEKTIGRDPFIRIGHNKSDDPTFGASKAEGWITDLVQEGDILYALADPTNPEVANLIQSKQYRYASPEYLDNYRSKEDGSSKGAALEALSLTNEPFLTRLPEARLLADPPDMFYLDYEEVKRLDKMDELLNQQKESNGLMRKLADFFMGGGKPTGNNPAGAAGTPAPAATQTPEQIKLADMEAQMAATQLALRTSEVDRKLAEYTAKGIPPAVLQSYRPILLADTGAKTIKLADDKGVETMVSTSDQIYATLDAYPQEARVKLSQMGEQHTPPAAGSPEEVKKLADETMAELGYTIDEKTGRYKLV</sequence>
<reference evidence="2" key="1">
    <citation type="submission" date="2022-08" db="EMBL/GenBank/DDBJ databases">
        <title>Alicyclobacillus fastidiosus DSM 17978, complete genome.</title>
        <authorList>
            <person name="Wang Q."/>
            <person name="Cai R."/>
            <person name="Wang Z."/>
        </authorList>
    </citation>
    <scope>NUCLEOTIDE SEQUENCE</scope>
    <source>
        <strain evidence="2">DSM 17978</strain>
    </source>
</reference>
<name>A0ABY6ZNN1_9BACL</name>
<dbReference type="RefSeq" id="WP_268007430.1">
    <property type="nucleotide sequence ID" value="NZ_BSUT01000001.1"/>
</dbReference>
<organism evidence="2 3">
    <name type="scientific">Alicyclobacillus fastidiosus</name>
    <dbReference type="NCBI Taxonomy" id="392011"/>
    <lineage>
        <taxon>Bacteria</taxon>
        <taxon>Bacillati</taxon>
        <taxon>Bacillota</taxon>
        <taxon>Bacilli</taxon>
        <taxon>Bacillales</taxon>
        <taxon>Alicyclobacillaceae</taxon>
        <taxon>Alicyclobacillus</taxon>
    </lineage>
</organism>
<evidence type="ECO:0000256" key="1">
    <source>
        <dbReference type="SAM" id="MobiDB-lite"/>
    </source>
</evidence>
<keyword evidence="2" id="KW-0645">Protease</keyword>
<evidence type="ECO:0000313" key="2">
    <source>
        <dbReference type="EMBL" id="WAH43550.1"/>
    </source>
</evidence>
<proteinExistence type="predicted"/>
<gene>
    <name evidence="2" type="ORF">NZD89_09285</name>
</gene>
<keyword evidence="3" id="KW-1185">Reference proteome</keyword>
<accession>A0ABY6ZNN1</accession>
<keyword evidence="2" id="KW-0378">Hydrolase</keyword>
<evidence type="ECO:0000313" key="3">
    <source>
        <dbReference type="Proteomes" id="UP001164761"/>
    </source>
</evidence>
<protein>
    <submittedName>
        <fullName evidence="2">Phage protease</fullName>
    </submittedName>
</protein>
<dbReference type="Proteomes" id="UP001164761">
    <property type="component" value="Chromosome"/>
</dbReference>
<dbReference type="GO" id="GO:0006508">
    <property type="term" value="P:proteolysis"/>
    <property type="evidence" value="ECO:0007669"/>
    <property type="project" value="UniProtKB-KW"/>
</dbReference>
<dbReference type="GO" id="GO:0008233">
    <property type="term" value="F:peptidase activity"/>
    <property type="evidence" value="ECO:0007669"/>
    <property type="project" value="UniProtKB-KW"/>
</dbReference>